<dbReference type="RefSeq" id="WP_271021430.1">
    <property type="nucleotide sequence ID" value="NZ_JAQHXR010000002.1"/>
</dbReference>
<evidence type="ECO:0000259" key="7">
    <source>
        <dbReference type="Pfam" id="PF04055"/>
    </source>
</evidence>
<dbReference type="PANTHER" id="PTHR11228">
    <property type="entry name" value="RADICAL SAM DOMAIN PROTEIN"/>
    <property type="match status" value="1"/>
</dbReference>
<keyword evidence="6" id="KW-0411">Iron-sulfur</keyword>
<dbReference type="SUPFAM" id="SSF102114">
    <property type="entry name" value="Radical SAM enzymes"/>
    <property type="match status" value="1"/>
</dbReference>
<dbReference type="InterPro" id="IPR023885">
    <property type="entry name" value="4Fe4S-binding_SPASM_dom"/>
</dbReference>
<dbReference type="PANTHER" id="PTHR11228:SF7">
    <property type="entry name" value="PQQA PEPTIDE CYCLASE"/>
    <property type="match status" value="1"/>
</dbReference>
<reference evidence="9 10" key="1">
    <citation type="submission" date="2023-01" db="EMBL/GenBank/DDBJ databases">
        <title>Description of Helicobacter ibis sp. nov. isolated from faecal droppings of black-faced ibis (Theristicus melanopis).</title>
        <authorList>
            <person name="Lopez-Cantillo M."/>
            <person name="Vidal-Veuthey B."/>
            <person name="Mella A."/>
            <person name="De La Haba R."/>
            <person name="Collado L."/>
        </authorList>
    </citation>
    <scope>NUCLEOTIDE SEQUENCE [LARGE SCALE GENOMIC DNA]</scope>
    <source>
        <strain evidence="9 10">A82</strain>
    </source>
</reference>
<dbReference type="CDD" id="cd21109">
    <property type="entry name" value="SPASM"/>
    <property type="match status" value="1"/>
</dbReference>
<feature type="domain" description="4Fe4S-binding SPASM" evidence="8">
    <location>
        <begin position="218"/>
        <end position="285"/>
    </location>
</feature>
<dbReference type="Pfam" id="PF13186">
    <property type="entry name" value="SPASM"/>
    <property type="match status" value="1"/>
</dbReference>
<sequence>MQIETTNDCTARCVMCGINEWKKKISGKFMSDSLFFKIANEVLENKDFVKKVALYLGNEPLLDKKLEEKILFFRNGGINVNFSTNASLMNKSRAVSILESGVNHVNFSFDGLDKQYYESMRKGLSFIEVLGNVLEFINLRNLKHYKTQVRISIIKNINYIDDIPSIVDFWKRFLDFQNGDSIRIDELSIDLQQSGKIAHDIEYDKEQQRIYNAKNKPCYTLWNTMGIKADGSIALCCIDQCRVYKLGNLNETSIKENWQNNKIRESFKEIHIKSGRGGVEFCKNCIAWIN</sequence>
<comment type="caution">
    <text evidence="9">The sequence shown here is derived from an EMBL/GenBank/DDBJ whole genome shotgun (WGS) entry which is preliminary data.</text>
</comment>
<evidence type="ECO:0000256" key="5">
    <source>
        <dbReference type="ARBA" id="ARBA00023004"/>
    </source>
</evidence>
<accession>A0ABT4VEV4</accession>
<dbReference type="Gene3D" id="3.20.20.70">
    <property type="entry name" value="Aldolase class I"/>
    <property type="match status" value="1"/>
</dbReference>
<dbReference type="Proteomes" id="UP001210261">
    <property type="component" value="Unassembled WGS sequence"/>
</dbReference>
<keyword evidence="2" id="KW-0004">4Fe-4S</keyword>
<organism evidence="9 10">
    <name type="scientific">Helicobacter ibis</name>
    <dbReference type="NCBI Taxonomy" id="2962633"/>
    <lineage>
        <taxon>Bacteria</taxon>
        <taxon>Pseudomonadati</taxon>
        <taxon>Campylobacterota</taxon>
        <taxon>Epsilonproteobacteria</taxon>
        <taxon>Campylobacterales</taxon>
        <taxon>Helicobacteraceae</taxon>
        <taxon>Helicobacter</taxon>
    </lineage>
</organism>
<dbReference type="InterPro" id="IPR013785">
    <property type="entry name" value="Aldolase_TIM"/>
</dbReference>
<gene>
    <name evidence="9" type="ORF">PF021_05515</name>
</gene>
<evidence type="ECO:0000256" key="6">
    <source>
        <dbReference type="ARBA" id="ARBA00023014"/>
    </source>
</evidence>
<dbReference type="InterPro" id="IPR050377">
    <property type="entry name" value="Radical_SAM_PqqE_MftC-like"/>
</dbReference>
<evidence type="ECO:0000313" key="9">
    <source>
        <dbReference type="EMBL" id="MDA3969132.1"/>
    </source>
</evidence>
<keyword evidence="4" id="KW-0479">Metal-binding</keyword>
<dbReference type="CDD" id="cd01335">
    <property type="entry name" value="Radical_SAM"/>
    <property type="match status" value="1"/>
</dbReference>
<dbReference type="InterPro" id="IPR058240">
    <property type="entry name" value="rSAM_sf"/>
</dbReference>
<keyword evidence="3" id="KW-0949">S-adenosyl-L-methionine</keyword>
<name>A0ABT4VEV4_9HELI</name>
<feature type="domain" description="Radical SAM core" evidence="7">
    <location>
        <begin position="3"/>
        <end position="137"/>
    </location>
</feature>
<evidence type="ECO:0000256" key="3">
    <source>
        <dbReference type="ARBA" id="ARBA00022691"/>
    </source>
</evidence>
<dbReference type="SFLD" id="SFLDG01067">
    <property type="entry name" value="SPASM/twitch_domain_containing"/>
    <property type="match status" value="1"/>
</dbReference>
<evidence type="ECO:0000256" key="2">
    <source>
        <dbReference type="ARBA" id="ARBA00022485"/>
    </source>
</evidence>
<dbReference type="Pfam" id="PF04055">
    <property type="entry name" value="Radical_SAM"/>
    <property type="match status" value="1"/>
</dbReference>
<evidence type="ECO:0000256" key="4">
    <source>
        <dbReference type="ARBA" id="ARBA00022723"/>
    </source>
</evidence>
<proteinExistence type="predicted"/>
<evidence type="ECO:0000313" key="10">
    <source>
        <dbReference type="Proteomes" id="UP001210261"/>
    </source>
</evidence>
<dbReference type="InterPro" id="IPR007197">
    <property type="entry name" value="rSAM"/>
</dbReference>
<dbReference type="SFLD" id="SFLDG01387">
    <property type="entry name" value="BtrN-like_SPASM_domain_contain"/>
    <property type="match status" value="1"/>
</dbReference>
<protein>
    <submittedName>
        <fullName evidence="9">Radical SAM protein</fullName>
    </submittedName>
</protein>
<dbReference type="SFLD" id="SFLDS00029">
    <property type="entry name" value="Radical_SAM"/>
    <property type="match status" value="1"/>
</dbReference>
<dbReference type="EMBL" id="JAQHXR010000002">
    <property type="protein sequence ID" value="MDA3969132.1"/>
    <property type="molecule type" value="Genomic_DNA"/>
</dbReference>
<keyword evidence="5" id="KW-0408">Iron</keyword>
<dbReference type="InterPro" id="IPR034391">
    <property type="entry name" value="AdoMet-like_SPASM_containing"/>
</dbReference>
<evidence type="ECO:0000256" key="1">
    <source>
        <dbReference type="ARBA" id="ARBA00001966"/>
    </source>
</evidence>
<comment type="cofactor">
    <cofactor evidence="1">
        <name>[4Fe-4S] cluster</name>
        <dbReference type="ChEBI" id="CHEBI:49883"/>
    </cofactor>
</comment>
<keyword evidence="10" id="KW-1185">Reference proteome</keyword>
<evidence type="ECO:0000259" key="8">
    <source>
        <dbReference type="Pfam" id="PF13186"/>
    </source>
</evidence>